<proteinExistence type="predicted"/>
<protein>
    <submittedName>
        <fullName evidence="1">Uncharacterized protein</fullName>
    </submittedName>
</protein>
<sequence>MDKSLINQCLYNWLGYGNPNAMTWFVGTEEAGAEFHGNNKTLEHEESMLIRSEFNLAMDFRYVWEELYKLPLEGFKGKRVWHYMAVFLLNSDNSHEIKNYIFNYKKLGRTNSNHFLCELLPLPKPSKGRIEPYKHFWRSITDYHDEVLPKRIDLILNTLSSNQKVKLIVCYESLFVGEVVKRYNIMILEECNNEHYCLYLWQFSKGRTIFLLSTPFFGQSRSKKLTLSYKGLKETAIHTKRTIQNK</sequence>
<keyword evidence="2" id="KW-1185">Reference proteome</keyword>
<dbReference type="EMBL" id="CP134494">
    <property type="protein sequence ID" value="WNF21320.1"/>
    <property type="molecule type" value="Genomic_DNA"/>
</dbReference>
<accession>A0ABY9VBX9</accession>
<gene>
    <name evidence="1" type="ORF">RH061_14060</name>
</gene>
<dbReference type="Proteomes" id="UP001303324">
    <property type="component" value="Chromosome"/>
</dbReference>
<evidence type="ECO:0000313" key="2">
    <source>
        <dbReference type="Proteomes" id="UP001303324"/>
    </source>
</evidence>
<dbReference type="RefSeq" id="WP_311071043.1">
    <property type="nucleotide sequence ID" value="NZ_CP134494.1"/>
</dbReference>
<organism evidence="1 2">
    <name type="scientific">Mesobacillus jeotgali</name>
    <dbReference type="NCBI Taxonomy" id="129985"/>
    <lineage>
        <taxon>Bacteria</taxon>
        <taxon>Bacillati</taxon>
        <taxon>Bacillota</taxon>
        <taxon>Bacilli</taxon>
        <taxon>Bacillales</taxon>
        <taxon>Bacillaceae</taxon>
        <taxon>Mesobacillus</taxon>
    </lineage>
</organism>
<name>A0ABY9VBX9_9BACI</name>
<evidence type="ECO:0000313" key="1">
    <source>
        <dbReference type="EMBL" id="WNF21320.1"/>
    </source>
</evidence>
<reference evidence="1 2" key="1">
    <citation type="submission" date="2023-09" db="EMBL/GenBank/DDBJ databases">
        <title>Microbial mechanism of fulvic acid promoting antimony reduction mineralization in rice fields.</title>
        <authorList>
            <person name="Chen G."/>
            <person name="Lan J."/>
        </authorList>
    </citation>
    <scope>NUCLEOTIDE SEQUENCE [LARGE SCALE GENOMIC DNA]</scope>
    <source>
        <strain evidence="1 2">PS1</strain>
    </source>
</reference>